<proteinExistence type="predicted"/>
<feature type="compositionally biased region" description="Low complexity" evidence="1">
    <location>
        <begin position="457"/>
        <end position="473"/>
    </location>
</feature>
<name>A0A259TVV2_9BACT</name>
<keyword evidence="3" id="KW-1185">Reference proteome</keyword>
<feature type="region of interest" description="Disordered" evidence="1">
    <location>
        <begin position="530"/>
        <end position="567"/>
    </location>
</feature>
<accession>A0A259TVV2</accession>
<organism evidence="2 3">
    <name type="scientific">Rubricoccus marinus</name>
    <dbReference type="NCBI Taxonomy" id="716817"/>
    <lineage>
        <taxon>Bacteria</taxon>
        <taxon>Pseudomonadati</taxon>
        <taxon>Rhodothermota</taxon>
        <taxon>Rhodothermia</taxon>
        <taxon>Rhodothermales</taxon>
        <taxon>Rubricoccaceae</taxon>
        <taxon>Rubricoccus</taxon>
    </lineage>
</organism>
<dbReference type="EMBL" id="MQWB01000001">
    <property type="protein sequence ID" value="OZC01863.1"/>
    <property type="molecule type" value="Genomic_DNA"/>
</dbReference>
<reference evidence="2 3" key="1">
    <citation type="submission" date="2016-11" db="EMBL/GenBank/DDBJ databases">
        <title>Study of marine rhodopsin-containing bacteria.</title>
        <authorList>
            <person name="Yoshizawa S."/>
            <person name="Kumagai Y."/>
            <person name="Kogure K."/>
        </authorList>
    </citation>
    <scope>NUCLEOTIDE SEQUENCE [LARGE SCALE GENOMIC DNA]</scope>
    <source>
        <strain evidence="2 3">SG-29</strain>
    </source>
</reference>
<evidence type="ECO:0000256" key="1">
    <source>
        <dbReference type="SAM" id="MobiDB-lite"/>
    </source>
</evidence>
<protein>
    <submittedName>
        <fullName evidence="2">Uncharacterized protein</fullName>
    </submittedName>
</protein>
<sequence length="567" mass="56776">MPDGLSVIRRIAGLSVPAGSAPASGADAVEAAVLTQSLQALDALPRVQPDDSVLAQIAARALDASEVGALSAIRGACGLGPAQPTVEGAVLAQSLAAMDALPPSLPTPEAEAAVSAHAQDATFAPLHSALSASGDTEAASGVEEGVLSQSLQALDALPAYAPSPEALDAVLARAAQLQPPVESPASGKIEEEVARQSESALASLPTYSPSADAVAAVLARAQEATFAPLLEASGEGEATGVEAQLLRQSLLALDALPAYAPSAAVLSAIEGAALNATFAPLHAAYGDGESSTPEAGLLAQSKQILDAAPAYAPSEAALAAVFAAAASASSGTPLAEASAATPALRQRRASDREAVRAARPRRMRGIVAGVATLAVAILAAVTLLDPGLGVVSPETEMVASEDIVETTPAPAAEESPVVVPAPEEPQPEFLAVAPQPPRPVVQRSAPRGPSAEGFQPAVARQAAPAPTQTPRAAQAAREAAASDLADATFASSEATTEWEAGEDVRLLSLRLKQLREQNTGLEWDEPAVAFGGASGAGAGTTPGIQAVRETAPLGRALVRSRTPSTDR</sequence>
<feature type="region of interest" description="Disordered" evidence="1">
    <location>
        <begin position="428"/>
        <end position="473"/>
    </location>
</feature>
<dbReference type="AlphaFoldDB" id="A0A259TVV2"/>
<dbReference type="RefSeq" id="WP_094545482.1">
    <property type="nucleotide sequence ID" value="NZ_MQWB01000001.1"/>
</dbReference>
<gene>
    <name evidence="2" type="ORF">BSZ36_01980</name>
</gene>
<evidence type="ECO:0000313" key="2">
    <source>
        <dbReference type="EMBL" id="OZC01863.1"/>
    </source>
</evidence>
<evidence type="ECO:0000313" key="3">
    <source>
        <dbReference type="Proteomes" id="UP000216446"/>
    </source>
</evidence>
<comment type="caution">
    <text evidence="2">The sequence shown here is derived from an EMBL/GenBank/DDBJ whole genome shotgun (WGS) entry which is preliminary data.</text>
</comment>
<dbReference type="InParanoid" id="A0A259TVV2"/>
<dbReference type="Proteomes" id="UP000216446">
    <property type="component" value="Unassembled WGS sequence"/>
</dbReference>